<keyword evidence="8" id="KW-0969">Cilium</keyword>
<feature type="domain" description="Flagellar basal body rod protein N-terminal" evidence="6">
    <location>
        <begin position="8"/>
        <end position="36"/>
    </location>
</feature>
<dbReference type="PANTHER" id="PTHR30435">
    <property type="entry name" value="FLAGELLAR PROTEIN"/>
    <property type="match status" value="1"/>
</dbReference>
<evidence type="ECO:0000256" key="1">
    <source>
        <dbReference type="ARBA" id="ARBA00004117"/>
    </source>
</evidence>
<dbReference type="PROSITE" id="PS00588">
    <property type="entry name" value="FLAGELLA_BB_ROD"/>
    <property type="match status" value="1"/>
</dbReference>
<evidence type="ECO:0000256" key="5">
    <source>
        <dbReference type="ARBA" id="ARBA00025933"/>
    </source>
</evidence>
<comment type="similarity">
    <text evidence="2">Belongs to the flagella basal body rod proteins family.</text>
</comment>
<keyword evidence="8" id="KW-0966">Cell projection</keyword>
<dbReference type="AlphaFoldDB" id="A0A3B0YZV6"/>
<dbReference type="GO" id="GO:0071978">
    <property type="term" value="P:bacterial-type flagellum-dependent swarming motility"/>
    <property type="evidence" value="ECO:0007669"/>
    <property type="project" value="TreeGrafter"/>
</dbReference>
<comment type="subcellular location">
    <subcellularLocation>
        <location evidence="1">Bacterial flagellum basal body</location>
    </subcellularLocation>
</comment>
<dbReference type="EMBL" id="UOFL01000049">
    <property type="protein sequence ID" value="VAW73966.1"/>
    <property type="molecule type" value="Genomic_DNA"/>
</dbReference>
<accession>A0A3B0YZV6</accession>
<reference evidence="8" key="1">
    <citation type="submission" date="2018-06" db="EMBL/GenBank/DDBJ databases">
        <authorList>
            <person name="Zhirakovskaya E."/>
        </authorList>
    </citation>
    <scope>NUCLEOTIDE SEQUENCE</scope>
</reference>
<sequence>MSLMSIFDVSGSGMSAQSVRMNTIASNMANANSVSGDPTKVYRSKQPVFQTIMSDAAGNQASAGVRVIQINEKPGEPRKLHDPTNPLADKKGYIYQSNVNAIEEMANMISASRSFQNNIEVASTAKKLLMATLRMGQ</sequence>
<dbReference type="Pfam" id="PF06429">
    <property type="entry name" value="Flg_bbr_C"/>
    <property type="match status" value="1"/>
</dbReference>
<keyword evidence="8" id="KW-0282">Flagellum</keyword>
<gene>
    <name evidence="8" type="ORF">MNBD_GAMMA12-3753</name>
</gene>
<organism evidence="8">
    <name type="scientific">hydrothermal vent metagenome</name>
    <dbReference type="NCBI Taxonomy" id="652676"/>
    <lineage>
        <taxon>unclassified sequences</taxon>
        <taxon>metagenomes</taxon>
        <taxon>ecological metagenomes</taxon>
    </lineage>
</organism>
<name>A0A3B0YZV6_9ZZZZ</name>
<feature type="domain" description="Flagellar basal-body/hook protein C-terminal" evidence="7">
    <location>
        <begin position="91"/>
        <end position="135"/>
    </location>
</feature>
<dbReference type="InterPro" id="IPR019776">
    <property type="entry name" value="Flagellar_basal_body_rod_CS"/>
</dbReference>
<keyword evidence="4" id="KW-0975">Bacterial flagellum</keyword>
<evidence type="ECO:0000259" key="6">
    <source>
        <dbReference type="Pfam" id="PF00460"/>
    </source>
</evidence>
<comment type="subunit">
    <text evidence="5">The basal body constitutes a major portion of the flagellar organelle and consists of four rings (L,P,S, and M) mounted on a central rod. The rod consists of about 26 subunits of FlgG in the distal portion, and FlgB, FlgC and FlgF are thought to build up the proximal portion of the rod with about 6 subunits each.</text>
</comment>
<dbReference type="PANTHER" id="PTHR30435:SF2">
    <property type="entry name" value="FLAGELLAR BASAL-BODY ROD PROTEIN FLGC"/>
    <property type="match status" value="1"/>
</dbReference>
<protein>
    <recommendedName>
        <fullName evidence="3">Flagellar basal-body rod protein FlgC</fullName>
    </recommendedName>
</protein>
<evidence type="ECO:0000259" key="7">
    <source>
        <dbReference type="Pfam" id="PF06429"/>
    </source>
</evidence>
<dbReference type="Pfam" id="PF00460">
    <property type="entry name" value="Flg_bb_rod"/>
    <property type="match status" value="1"/>
</dbReference>
<dbReference type="InterPro" id="IPR010930">
    <property type="entry name" value="Flg_bb/hook_C_dom"/>
</dbReference>
<dbReference type="InterPro" id="IPR001444">
    <property type="entry name" value="Flag_bb_rod_N"/>
</dbReference>
<proteinExistence type="inferred from homology"/>
<evidence type="ECO:0000313" key="8">
    <source>
        <dbReference type="EMBL" id="VAW73966.1"/>
    </source>
</evidence>
<dbReference type="NCBIfam" id="TIGR01395">
    <property type="entry name" value="FlgC"/>
    <property type="match status" value="1"/>
</dbReference>
<dbReference type="InterPro" id="IPR006299">
    <property type="entry name" value="FlgC"/>
</dbReference>
<evidence type="ECO:0000256" key="4">
    <source>
        <dbReference type="ARBA" id="ARBA00023143"/>
    </source>
</evidence>
<evidence type="ECO:0000256" key="3">
    <source>
        <dbReference type="ARBA" id="ARBA00017941"/>
    </source>
</evidence>
<dbReference type="GO" id="GO:0030694">
    <property type="term" value="C:bacterial-type flagellum basal body, rod"/>
    <property type="evidence" value="ECO:0007669"/>
    <property type="project" value="InterPro"/>
</dbReference>
<evidence type="ECO:0000256" key="2">
    <source>
        <dbReference type="ARBA" id="ARBA00009677"/>
    </source>
</evidence>